<reference evidence="1" key="1">
    <citation type="journal article" date="2020" name="BMC Genomics">
        <title>Correction to: Identification and distribution of gene clusters required for synthesis of sphingolipid metabolism inhibitors in diverse species of the filamentous fungus Fusarium.</title>
        <authorList>
            <person name="Kim H.S."/>
            <person name="Lohmar J.M."/>
            <person name="Busman M."/>
            <person name="Brown D.W."/>
            <person name="Naumann T.A."/>
            <person name="Divon H.H."/>
            <person name="Lysoe E."/>
            <person name="Uhlig S."/>
            <person name="Proctor R.H."/>
        </authorList>
    </citation>
    <scope>NUCLEOTIDE SEQUENCE</scope>
    <source>
        <strain evidence="1">NRRL 22465</strain>
    </source>
</reference>
<evidence type="ECO:0000313" key="1">
    <source>
        <dbReference type="EMBL" id="KAF4976369.1"/>
    </source>
</evidence>
<comment type="caution">
    <text evidence="1">The sequence shown here is derived from an EMBL/GenBank/DDBJ whole genome shotgun (WGS) entry which is preliminary data.</text>
</comment>
<dbReference type="OrthoDB" id="6123at2759"/>
<proteinExistence type="predicted"/>
<reference evidence="1" key="2">
    <citation type="submission" date="2020-05" db="EMBL/GenBank/DDBJ databases">
        <authorList>
            <person name="Kim H.-S."/>
            <person name="Proctor R.H."/>
            <person name="Brown D.W."/>
        </authorList>
    </citation>
    <scope>NUCLEOTIDE SEQUENCE</scope>
    <source>
        <strain evidence="1">NRRL 22465</strain>
    </source>
</reference>
<sequence>MVGSQNDGDMADSDHEALSGAVIDGVRKNLHRYFPYKPNLVVINADTNDDRKNEIGSIEVNKTGERMSAMLGDI</sequence>
<dbReference type="EMBL" id="JABEYC010000545">
    <property type="protein sequence ID" value="KAF4976369.1"/>
    <property type="molecule type" value="Genomic_DNA"/>
</dbReference>
<dbReference type="Gene3D" id="3.40.50.1110">
    <property type="entry name" value="SGNH hydrolase"/>
    <property type="match status" value="1"/>
</dbReference>
<keyword evidence="2" id="KW-1185">Reference proteome</keyword>
<name>A0A8H4UHK9_9HYPO</name>
<dbReference type="InterPro" id="IPR036514">
    <property type="entry name" value="SGNH_hydro_sf"/>
</dbReference>
<dbReference type="Proteomes" id="UP000635477">
    <property type="component" value="Unassembled WGS sequence"/>
</dbReference>
<accession>A0A8H4UHK9</accession>
<protein>
    <submittedName>
        <fullName evidence="1">Uncharacterized protein</fullName>
    </submittedName>
</protein>
<organism evidence="1 2">
    <name type="scientific">Fusarium zealandicum</name>
    <dbReference type="NCBI Taxonomy" id="1053134"/>
    <lineage>
        <taxon>Eukaryota</taxon>
        <taxon>Fungi</taxon>
        <taxon>Dikarya</taxon>
        <taxon>Ascomycota</taxon>
        <taxon>Pezizomycotina</taxon>
        <taxon>Sordariomycetes</taxon>
        <taxon>Hypocreomycetidae</taxon>
        <taxon>Hypocreales</taxon>
        <taxon>Nectriaceae</taxon>
        <taxon>Fusarium</taxon>
        <taxon>Fusarium staphyleae species complex</taxon>
    </lineage>
</organism>
<dbReference type="AlphaFoldDB" id="A0A8H4UHK9"/>
<gene>
    <name evidence="1" type="ORF">FZEAL_6945</name>
</gene>
<evidence type="ECO:0000313" key="2">
    <source>
        <dbReference type="Proteomes" id="UP000635477"/>
    </source>
</evidence>